<evidence type="ECO:0000313" key="1">
    <source>
        <dbReference type="EMBL" id="KAH3754872.1"/>
    </source>
</evidence>
<protein>
    <submittedName>
        <fullName evidence="1">Uncharacterized protein</fullName>
    </submittedName>
</protein>
<accession>A0A9D4ICB1</accession>
<name>A0A9D4ICB1_DREPO</name>
<organism evidence="1 2">
    <name type="scientific">Dreissena polymorpha</name>
    <name type="common">Zebra mussel</name>
    <name type="synonym">Mytilus polymorpha</name>
    <dbReference type="NCBI Taxonomy" id="45954"/>
    <lineage>
        <taxon>Eukaryota</taxon>
        <taxon>Metazoa</taxon>
        <taxon>Spiralia</taxon>
        <taxon>Lophotrochozoa</taxon>
        <taxon>Mollusca</taxon>
        <taxon>Bivalvia</taxon>
        <taxon>Autobranchia</taxon>
        <taxon>Heteroconchia</taxon>
        <taxon>Euheterodonta</taxon>
        <taxon>Imparidentia</taxon>
        <taxon>Neoheterodontei</taxon>
        <taxon>Myida</taxon>
        <taxon>Dreissenoidea</taxon>
        <taxon>Dreissenidae</taxon>
        <taxon>Dreissena</taxon>
    </lineage>
</organism>
<reference evidence="1" key="2">
    <citation type="submission" date="2020-11" db="EMBL/GenBank/DDBJ databases">
        <authorList>
            <person name="McCartney M.A."/>
            <person name="Auch B."/>
            <person name="Kono T."/>
            <person name="Mallez S."/>
            <person name="Becker A."/>
            <person name="Gohl D.M."/>
            <person name="Silverstein K.A.T."/>
            <person name="Koren S."/>
            <person name="Bechman K.B."/>
            <person name="Herman A."/>
            <person name="Abrahante J.E."/>
            <person name="Garbe J."/>
        </authorList>
    </citation>
    <scope>NUCLEOTIDE SEQUENCE</scope>
    <source>
        <strain evidence="1">Duluth1</strain>
        <tissue evidence="1">Whole animal</tissue>
    </source>
</reference>
<reference evidence="1" key="1">
    <citation type="journal article" date="2019" name="bioRxiv">
        <title>The Genome of the Zebra Mussel, Dreissena polymorpha: A Resource for Invasive Species Research.</title>
        <authorList>
            <person name="McCartney M.A."/>
            <person name="Auch B."/>
            <person name="Kono T."/>
            <person name="Mallez S."/>
            <person name="Zhang Y."/>
            <person name="Obille A."/>
            <person name="Becker A."/>
            <person name="Abrahante J.E."/>
            <person name="Garbe J."/>
            <person name="Badalamenti J.P."/>
            <person name="Herman A."/>
            <person name="Mangelson H."/>
            <person name="Liachko I."/>
            <person name="Sullivan S."/>
            <person name="Sone E.D."/>
            <person name="Koren S."/>
            <person name="Silverstein K.A.T."/>
            <person name="Beckman K.B."/>
            <person name="Gohl D.M."/>
        </authorList>
    </citation>
    <scope>NUCLEOTIDE SEQUENCE</scope>
    <source>
        <strain evidence="1">Duluth1</strain>
        <tissue evidence="1">Whole animal</tissue>
    </source>
</reference>
<proteinExistence type="predicted"/>
<sequence>MISSSSKDTLVVRDMYNNYGNCDEHSPKTFIITVNVPGVERWYHVLSAVQRLAHRLAADTSPALVC</sequence>
<evidence type="ECO:0000313" key="2">
    <source>
        <dbReference type="Proteomes" id="UP000828390"/>
    </source>
</evidence>
<dbReference type="EMBL" id="JAIWYP010000010">
    <property type="protein sequence ID" value="KAH3754872.1"/>
    <property type="molecule type" value="Genomic_DNA"/>
</dbReference>
<gene>
    <name evidence="1" type="ORF">DPMN_189555</name>
</gene>
<comment type="caution">
    <text evidence="1">The sequence shown here is derived from an EMBL/GenBank/DDBJ whole genome shotgun (WGS) entry which is preliminary data.</text>
</comment>
<keyword evidence="2" id="KW-1185">Reference proteome</keyword>
<dbReference type="Proteomes" id="UP000828390">
    <property type="component" value="Unassembled WGS sequence"/>
</dbReference>
<dbReference type="AlphaFoldDB" id="A0A9D4ICB1"/>